<keyword evidence="5" id="KW-0479">Metal-binding</keyword>
<dbReference type="GO" id="GO:0005506">
    <property type="term" value="F:iron ion binding"/>
    <property type="evidence" value="ECO:0007669"/>
    <property type="project" value="InterPro"/>
</dbReference>
<keyword evidence="7" id="KW-0560">Oxidoreductase</keyword>
<dbReference type="AlphaFoldDB" id="A0AAV1DQE8"/>
<keyword evidence="10 11" id="KW-0472">Membrane</keyword>
<evidence type="ECO:0000256" key="6">
    <source>
        <dbReference type="ARBA" id="ARBA00022989"/>
    </source>
</evidence>
<reference evidence="12" key="1">
    <citation type="submission" date="2023-03" db="EMBL/GenBank/DDBJ databases">
        <authorList>
            <person name="Julca I."/>
        </authorList>
    </citation>
    <scope>NUCLEOTIDE SEQUENCE</scope>
</reference>
<dbReference type="GO" id="GO:0016705">
    <property type="term" value="F:oxidoreductase activity, acting on paired donors, with incorporation or reduction of molecular oxygen"/>
    <property type="evidence" value="ECO:0007669"/>
    <property type="project" value="InterPro"/>
</dbReference>
<evidence type="ECO:0000313" key="13">
    <source>
        <dbReference type="Proteomes" id="UP001161247"/>
    </source>
</evidence>
<evidence type="ECO:0000313" key="12">
    <source>
        <dbReference type="EMBL" id="CAI9110096.1"/>
    </source>
</evidence>
<evidence type="ECO:0000256" key="4">
    <source>
        <dbReference type="ARBA" id="ARBA00022692"/>
    </source>
</evidence>
<dbReference type="Gene3D" id="1.10.630.10">
    <property type="entry name" value="Cytochrome P450"/>
    <property type="match status" value="3"/>
</dbReference>
<dbReference type="PRINTS" id="PR00385">
    <property type="entry name" value="P450"/>
</dbReference>
<evidence type="ECO:0000256" key="9">
    <source>
        <dbReference type="ARBA" id="ARBA00023033"/>
    </source>
</evidence>
<evidence type="ECO:0000256" key="10">
    <source>
        <dbReference type="ARBA" id="ARBA00023136"/>
    </source>
</evidence>
<comment type="subcellular location">
    <subcellularLocation>
        <location evidence="1">Membrane</location>
    </subcellularLocation>
</comment>
<dbReference type="SUPFAM" id="SSF48264">
    <property type="entry name" value="Cytochrome P450"/>
    <property type="match status" value="3"/>
</dbReference>
<dbReference type="PANTHER" id="PTHR47950">
    <property type="entry name" value="CYTOCHROME P450, FAMILY 76, SUBFAMILY C, POLYPEPTIDE 5-RELATED"/>
    <property type="match status" value="1"/>
</dbReference>
<evidence type="ECO:0000256" key="8">
    <source>
        <dbReference type="ARBA" id="ARBA00023004"/>
    </source>
</evidence>
<dbReference type="GO" id="GO:0004497">
    <property type="term" value="F:monooxygenase activity"/>
    <property type="evidence" value="ECO:0007669"/>
    <property type="project" value="UniProtKB-KW"/>
</dbReference>
<name>A0AAV1DQE8_OLDCO</name>
<dbReference type="PRINTS" id="PR00463">
    <property type="entry name" value="EP450I"/>
</dbReference>
<dbReference type="Proteomes" id="UP001161247">
    <property type="component" value="Chromosome 6"/>
</dbReference>
<evidence type="ECO:0000256" key="5">
    <source>
        <dbReference type="ARBA" id="ARBA00022723"/>
    </source>
</evidence>
<dbReference type="InterPro" id="IPR002401">
    <property type="entry name" value="Cyt_P450_E_grp-I"/>
</dbReference>
<proteinExistence type="inferred from homology"/>
<accession>A0AAV1DQE8</accession>
<dbReference type="EMBL" id="OX459123">
    <property type="protein sequence ID" value="CAI9110096.1"/>
    <property type="molecule type" value="Genomic_DNA"/>
</dbReference>
<dbReference type="FunFam" id="1.10.630.10:FF:000007">
    <property type="entry name" value="Cytochrome P450 76C4"/>
    <property type="match status" value="2"/>
</dbReference>
<keyword evidence="3" id="KW-0349">Heme</keyword>
<dbReference type="PROSITE" id="PS00086">
    <property type="entry name" value="CYTOCHROME_P450"/>
    <property type="match status" value="3"/>
</dbReference>
<dbReference type="InterPro" id="IPR036396">
    <property type="entry name" value="Cyt_P450_sf"/>
</dbReference>
<evidence type="ECO:0000256" key="2">
    <source>
        <dbReference type="ARBA" id="ARBA00010617"/>
    </source>
</evidence>
<keyword evidence="6 11" id="KW-1133">Transmembrane helix</keyword>
<keyword evidence="4 11" id="KW-0812">Transmembrane</keyword>
<keyword evidence="8" id="KW-0408">Iron</keyword>
<evidence type="ECO:0000256" key="11">
    <source>
        <dbReference type="SAM" id="Phobius"/>
    </source>
</evidence>
<organism evidence="12 13">
    <name type="scientific">Oldenlandia corymbosa var. corymbosa</name>
    <dbReference type="NCBI Taxonomy" id="529605"/>
    <lineage>
        <taxon>Eukaryota</taxon>
        <taxon>Viridiplantae</taxon>
        <taxon>Streptophyta</taxon>
        <taxon>Embryophyta</taxon>
        <taxon>Tracheophyta</taxon>
        <taxon>Spermatophyta</taxon>
        <taxon>Magnoliopsida</taxon>
        <taxon>eudicotyledons</taxon>
        <taxon>Gunneridae</taxon>
        <taxon>Pentapetalae</taxon>
        <taxon>asterids</taxon>
        <taxon>lamiids</taxon>
        <taxon>Gentianales</taxon>
        <taxon>Rubiaceae</taxon>
        <taxon>Rubioideae</taxon>
        <taxon>Spermacoceae</taxon>
        <taxon>Hedyotis-Oldenlandia complex</taxon>
        <taxon>Oldenlandia</taxon>
    </lineage>
</organism>
<dbReference type="PANTHER" id="PTHR47950:SF4">
    <property type="entry name" value="GERANIOL 8-HYDROXYLASE-LIKE"/>
    <property type="match status" value="1"/>
</dbReference>
<protein>
    <submittedName>
        <fullName evidence="12">OLC1v1010062C2</fullName>
    </submittedName>
</protein>
<keyword evidence="13" id="KW-1185">Reference proteome</keyword>
<comment type="similarity">
    <text evidence="2">Belongs to the cytochrome P450 family.</text>
</comment>
<dbReference type="Pfam" id="PF00067">
    <property type="entry name" value="p450"/>
    <property type="match status" value="3"/>
</dbReference>
<gene>
    <name evidence="12" type="ORF">OLC1_LOCUS17837</name>
</gene>
<dbReference type="CDD" id="cd11073">
    <property type="entry name" value="CYP76-like"/>
    <property type="match status" value="2"/>
</dbReference>
<sequence length="1047" mass="116657">MDARIVVLSLIFALSPLIWIISLASRRTKKLPPGPIPLPIIGNLHLLGDQPHKSLAKLAKTHGPLMSLKLGTITTIVISSSVVAKEVLQKHDLAFCGRSVPDAVHAHNHSQLSVVWLPAVDSKWRSLRKIINSHIFSVSRLDASQEIRSKKVEDIIGYCKLMSQSGEAVDIGEAAFRTSLNLLSNIIFSRDLTDPFTDSAKEFKDVVWDILADSAKPNIVDVFPVLRKFDPQGLRRRMSNHLDNIFKIFRSLITERLDSKRSGNIHMDVLDELLALCKEAPEDIDITGIEHIFLDLFAAGTDTTSSTLEWAMAELLRNPHILNKAQTELAEVVGRGKQIKETDLPRLPYLQCIVKETFRIHPAVPLLIPHKVERDVELFGYIVPKGSQVLVNSWAIGRDETIWEDPLAFKPERFSGSQVDVKGQDFELIPFGAGRRICPGMSLALRTIPTVLGSLLNMFDWELEGGIEPEALDMAENFGITLQKALPLRAVPIPIASIIFAGSEMDVRGQDFELIPFGAGRRICPGMSLAMRTIPVVLGSLLNIRRCPCELSLLLFLLWVVFPLSLIWISSLASRRGKNLPPGPKPLPIIGNLHLLGQLPHKSLAKLAKVHGPVMSLKLGQVTAVVISSSAAAKEVLQKQDSDFSNRAVPDSLHAQDHVKYSVAWLPNASKWRITLRRIINFYVFSASQLDIWPTLWLIRQKNSKQLCGTSCRKPIQFHSHLPRQAAFTASLNTLSNIFFSEDLTHPSADSAKEFKTVMSDFSAEAGGPNLVDFFPVLRKFDPQGVRRRMTVHFRKVLDIFHALVSQRLENRKSGGTRMDVLDGLLALSEEDPEEIDINLIQRLFLDLLSAGTDTTSSTLEWAMAELLKNPRILQRVQAELAEVVGRGKPIEDSDVARLPYLQCVVKETLRLHPAVPLLLPRTVERDVELFGYSVPKGSLVLVNAWAIAIDKKLWEDPLLFKPERFAKSKLDVKGQDFELIPFGAGRRICPGMSLALRTIPLVLGSMVNVFDWKLEGGIAPEEFDMGEKFHVTMHKAEPLRAVPIAL</sequence>
<feature type="transmembrane region" description="Helical" evidence="11">
    <location>
        <begin position="551"/>
        <end position="569"/>
    </location>
</feature>
<dbReference type="InterPro" id="IPR001128">
    <property type="entry name" value="Cyt_P450"/>
</dbReference>
<evidence type="ECO:0000256" key="1">
    <source>
        <dbReference type="ARBA" id="ARBA00004370"/>
    </source>
</evidence>
<evidence type="ECO:0000256" key="3">
    <source>
        <dbReference type="ARBA" id="ARBA00022617"/>
    </source>
</evidence>
<dbReference type="GO" id="GO:0016020">
    <property type="term" value="C:membrane"/>
    <property type="evidence" value="ECO:0007669"/>
    <property type="project" value="UniProtKB-SubCell"/>
</dbReference>
<dbReference type="InterPro" id="IPR017972">
    <property type="entry name" value="Cyt_P450_CS"/>
</dbReference>
<keyword evidence="9" id="KW-0503">Monooxygenase</keyword>
<dbReference type="GO" id="GO:0020037">
    <property type="term" value="F:heme binding"/>
    <property type="evidence" value="ECO:0007669"/>
    <property type="project" value="InterPro"/>
</dbReference>
<evidence type="ECO:0000256" key="7">
    <source>
        <dbReference type="ARBA" id="ARBA00023002"/>
    </source>
</evidence>